<dbReference type="STRING" id="1121420.SAMN02746098_00286"/>
<dbReference type="Proteomes" id="UP000183954">
    <property type="component" value="Unassembled WGS sequence"/>
</dbReference>
<accession>A0A1M5QLA8</accession>
<name>A0A1M5QLA8_9FIRM</name>
<organism evidence="1 2">
    <name type="scientific">Desulfosporosinus lacus DSM 15449</name>
    <dbReference type="NCBI Taxonomy" id="1121420"/>
    <lineage>
        <taxon>Bacteria</taxon>
        <taxon>Bacillati</taxon>
        <taxon>Bacillota</taxon>
        <taxon>Clostridia</taxon>
        <taxon>Eubacteriales</taxon>
        <taxon>Desulfitobacteriaceae</taxon>
        <taxon>Desulfosporosinus</taxon>
    </lineage>
</organism>
<dbReference type="InterPro" id="IPR021617">
    <property type="entry name" value="DUF3231"/>
</dbReference>
<protein>
    <submittedName>
        <fullName evidence="1">Predicted acetyltransferase</fullName>
    </submittedName>
</protein>
<reference evidence="2" key="1">
    <citation type="submission" date="2016-11" db="EMBL/GenBank/DDBJ databases">
        <authorList>
            <person name="Varghese N."/>
            <person name="Submissions S."/>
        </authorList>
    </citation>
    <scope>NUCLEOTIDE SEQUENCE [LARGE SCALE GENOMIC DNA]</scope>
    <source>
        <strain evidence="2">DSM 15449</strain>
    </source>
</reference>
<gene>
    <name evidence="1" type="ORF">SAMN02746098_00286</name>
</gene>
<keyword evidence="2" id="KW-1185">Reference proteome</keyword>
<dbReference type="Pfam" id="PF11553">
    <property type="entry name" value="DUF3231"/>
    <property type="match status" value="2"/>
</dbReference>
<dbReference type="EMBL" id="FQXJ01000003">
    <property type="protein sequence ID" value="SHH14393.1"/>
    <property type="molecule type" value="Genomic_DNA"/>
</dbReference>
<evidence type="ECO:0000313" key="1">
    <source>
        <dbReference type="EMBL" id="SHH14393.1"/>
    </source>
</evidence>
<dbReference type="InterPro" id="IPR012347">
    <property type="entry name" value="Ferritin-like"/>
</dbReference>
<dbReference type="GO" id="GO:0016740">
    <property type="term" value="F:transferase activity"/>
    <property type="evidence" value="ECO:0007669"/>
    <property type="project" value="UniProtKB-KW"/>
</dbReference>
<proteinExistence type="predicted"/>
<dbReference type="RefSeq" id="WP_073027269.1">
    <property type="nucleotide sequence ID" value="NZ_FQXJ01000003.1"/>
</dbReference>
<dbReference type="Gene3D" id="1.20.1260.10">
    <property type="match status" value="2"/>
</dbReference>
<dbReference type="OrthoDB" id="1675670at2"/>
<evidence type="ECO:0000313" key="2">
    <source>
        <dbReference type="Proteomes" id="UP000183954"/>
    </source>
</evidence>
<sequence>MNNLEESNQGQVQQVSFAPVQHNLANIMPTSSEIASLWVSYFAESQSICFLKSFVANSKDPDIHSVLQLALDVSSQRVKNMKDIYSSINHPIPEAFSDKDVDVNARQLFAESFTLSYTRLMHRFVLIDYANALTISSRPDFRNYFFECIDKSQEIVQKATDILLAKGLSIKHPHIVIPDRVDFVHDKKYFGTNIGMLIGDKRPLNALEISHIFSTMETKKLLRILNIGLKQVAKSEKVKDYLDEALRIGDKQLKVLGSLLADVDIPHPSVADILITGSKESPISDKLILSHVSVVTAFIIVEYGFALIHSARIDLGAIFGDFITELLRFAKNGADLMIEAGWLERIPETINHEKESMQH</sequence>
<keyword evidence="1" id="KW-0808">Transferase</keyword>
<dbReference type="AlphaFoldDB" id="A0A1M5QLA8"/>